<protein>
    <submittedName>
        <fullName evidence="1">Uncharacterized protein</fullName>
    </submittedName>
</protein>
<sequence>MNCRRRCKREIFKFAQYLYRLVTGTLNTELNKLRLKDTTTSPLTAAWSVGVTAKIKPRCISPPSTPHTHVIIGHSLRLRLSRMAMQNIELHLHHSADSSTFRPITYLANSINGEQNLKYVFPQQVATEEREPVTGIVSGLVSLWQVVGVVVGVVVGLEVGGRSTGNLKGSTLETLTYEVPSPSLLSRPLIVNNMLGVTRRDTCCGFPAPTRRLALMRGT</sequence>
<comment type="caution">
    <text evidence="1">The sequence shown here is derived from an EMBL/GenBank/DDBJ whole genome shotgun (WGS) entry which is preliminary data.</text>
</comment>
<dbReference type="OrthoDB" id="8961580at2759"/>
<name>A0A4Z2I2E5_9TELE</name>
<dbReference type="EMBL" id="SRLO01000150">
    <property type="protein sequence ID" value="TNN71413.1"/>
    <property type="molecule type" value="Genomic_DNA"/>
</dbReference>
<reference evidence="1 2" key="1">
    <citation type="submission" date="2019-03" db="EMBL/GenBank/DDBJ databases">
        <title>First draft genome of Liparis tanakae, snailfish: a comprehensive survey of snailfish specific genes.</title>
        <authorList>
            <person name="Kim W."/>
            <person name="Song I."/>
            <person name="Jeong J.-H."/>
            <person name="Kim D."/>
            <person name="Kim S."/>
            <person name="Ryu S."/>
            <person name="Song J.Y."/>
            <person name="Lee S.K."/>
        </authorList>
    </citation>
    <scope>NUCLEOTIDE SEQUENCE [LARGE SCALE GENOMIC DNA]</scope>
    <source>
        <tissue evidence="1">Muscle</tissue>
    </source>
</reference>
<organism evidence="1 2">
    <name type="scientific">Liparis tanakae</name>
    <name type="common">Tanaka's snailfish</name>
    <dbReference type="NCBI Taxonomy" id="230148"/>
    <lineage>
        <taxon>Eukaryota</taxon>
        <taxon>Metazoa</taxon>
        <taxon>Chordata</taxon>
        <taxon>Craniata</taxon>
        <taxon>Vertebrata</taxon>
        <taxon>Euteleostomi</taxon>
        <taxon>Actinopterygii</taxon>
        <taxon>Neopterygii</taxon>
        <taxon>Teleostei</taxon>
        <taxon>Neoteleostei</taxon>
        <taxon>Acanthomorphata</taxon>
        <taxon>Eupercaria</taxon>
        <taxon>Perciformes</taxon>
        <taxon>Cottioidei</taxon>
        <taxon>Cottales</taxon>
        <taxon>Liparidae</taxon>
        <taxon>Liparis</taxon>
    </lineage>
</organism>
<dbReference type="Proteomes" id="UP000314294">
    <property type="component" value="Unassembled WGS sequence"/>
</dbReference>
<gene>
    <name evidence="1" type="ORF">EYF80_018362</name>
</gene>
<evidence type="ECO:0000313" key="2">
    <source>
        <dbReference type="Proteomes" id="UP000314294"/>
    </source>
</evidence>
<evidence type="ECO:0000313" key="1">
    <source>
        <dbReference type="EMBL" id="TNN71413.1"/>
    </source>
</evidence>
<keyword evidence="2" id="KW-1185">Reference proteome</keyword>
<accession>A0A4Z2I2E5</accession>
<proteinExistence type="predicted"/>
<dbReference type="AlphaFoldDB" id="A0A4Z2I2E5"/>